<evidence type="ECO:0000259" key="6">
    <source>
        <dbReference type="PROSITE" id="PS50052"/>
    </source>
</evidence>
<dbReference type="GO" id="GO:0004385">
    <property type="term" value="F:GMP kinase activity"/>
    <property type="evidence" value="ECO:0007669"/>
    <property type="project" value="UniProtKB-EC"/>
</dbReference>
<evidence type="ECO:0000256" key="5">
    <source>
        <dbReference type="ARBA" id="ARBA00048594"/>
    </source>
</evidence>
<protein>
    <submittedName>
        <fullName evidence="7">AAA family ATPase</fullName>
    </submittedName>
</protein>
<evidence type="ECO:0000256" key="4">
    <source>
        <dbReference type="ARBA" id="ARBA00022777"/>
    </source>
</evidence>
<feature type="domain" description="Guanylate kinase-like" evidence="6">
    <location>
        <begin position="1"/>
        <end position="176"/>
    </location>
</feature>
<dbReference type="GO" id="GO:0005829">
    <property type="term" value="C:cytosol"/>
    <property type="evidence" value="ECO:0007669"/>
    <property type="project" value="TreeGrafter"/>
</dbReference>
<dbReference type="EMBL" id="DVOJ01000010">
    <property type="protein sequence ID" value="HIV01462.1"/>
    <property type="molecule type" value="Genomic_DNA"/>
</dbReference>
<dbReference type="SUPFAM" id="SSF52540">
    <property type="entry name" value="P-loop containing nucleoside triphosphate hydrolases"/>
    <property type="match status" value="1"/>
</dbReference>
<dbReference type="AlphaFoldDB" id="A0A9D1NF43"/>
<accession>A0A9D1NF43</accession>
<dbReference type="SMART" id="SM00072">
    <property type="entry name" value="GuKc"/>
    <property type="match status" value="1"/>
</dbReference>
<keyword evidence="4" id="KW-0418">Kinase</keyword>
<evidence type="ECO:0000256" key="2">
    <source>
        <dbReference type="ARBA" id="ARBA00005790"/>
    </source>
</evidence>
<evidence type="ECO:0000313" key="8">
    <source>
        <dbReference type="Proteomes" id="UP000886861"/>
    </source>
</evidence>
<evidence type="ECO:0000256" key="3">
    <source>
        <dbReference type="ARBA" id="ARBA00022679"/>
    </source>
</evidence>
<dbReference type="Pfam" id="PF00625">
    <property type="entry name" value="Guanylate_kin"/>
    <property type="match status" value="1"/>
</dbReference>
<keyword evidence="3" id="KW-0808">Transferase</keyword>
<comment type="catalytic activity">
    <reaction evidence="5">
        <text>GMP + ATP = GDP + ADP</text>
        <dbReference type="Rhea" id="RHEA:20780"/>
        <dbReference type="ChEBI" id="CHEBI:30616"/>
        <dbReference type="ChEBI" id="CHEBI:58115"/>
        <dbReference type="ChEBI" id="CHEBI:58189"/>
        <dbReference type="ChEBI" id="CHEBI:456216"/>
        <dbReference type="EC" id="2.7.4.8"/>
    </reaction>
</comment>
<dbReference type="Proteomes" id="UP000886861">
    <property type="component" value="Unassembled WGS sequence"/>
</dbReference>
<dbReference type="InterPro" id="IPR008144">
    <property type="entry name" value="Guanylate_kin-like_dom"/>
</dbReference>
<proteinExistence type="inferred from homology"/>
<reference evidence="7" key="1">
    <citation type="submission" date="2020-10" db="EMBL/GenBank/DDBJ databases">
        <authorList>
            <person name="Gilroy R."/>
        </authorList>
    </citation>
    <scope>NUCLEOTIDE SEQUENCE</scope>
    <source>
        <strain evidence="7">CHK186-9395</strain>
    </source>
</reference>
<dbReference type="PROSITE" id="PS50052">
    <property type="entry name" value="GUANYLATE_KINASE_2"/>
    <property type="match status" value="1"/>
</dbReference>
<organism evidence="7 8">
    <name type="scientific">Candidatus Caccopulliclostridium gallistercoris</name>
    <dbReference type="NCBI Taxonomy" id="2840719"/>
    <lineage>
        <taxon>Bacteria</taxon>
        <taxon>Bacillati</taxon>
        <taxon>Bacillota</taxon>
        <taxon>Clostridia</taxon>
        <taxon>Candidatus Caccopulliclostridium</taxon>
    </lineage>
</organism>
<evidence type="ECO:0000256" key="1">
    <source>
        <dbReference type="ARBA" id="ARBA00003531"/>
    </source>
</evidence>
<comment type="caution">
    <text evidence="7">The sequence shown here is derived from an EMBL/GenBank/DDBJ whole genome shotgun (WGS) entry which is preliminary data.</text>
</comment>
<gene>
    <name evidence="7" type="ORF">IAA62_02790</name>
</gene>
<dbReference type="PANTHER" id="PTHR23117">
    <property type="entry name" value="GUANYLATE KINASE-RELATED"/>
    <property type="match status" value="1"/>
</dbReference>
<name>A0A9D1NF43_9FIRM</name>
<evidence type="ECO:0000313" key="7">
    <source>
        <dbReference type="EMBL" id="HIV01462.1"/>
    </source>
</evidence>
<sequence length="191" mass="22434">MLIILSGCSGAGKSTLIRGLLKERPDIKFMKTCTTRKKREGEGDESYVFVSREEFDKMLKNGEIYEYEEIHKNFYGTLNASLEKVIEGEYHYIKDVGVLGVLNLKKALKNKAKVVTIFLTVPKDELIRRLKERHEPDIDLRLSRMEFELSYIKNYDYCIENINYEKTLKKLEKIIIKEEKKEIKEKKKASK</sequence>
<comment type="similarity">
    <text evidence="2">Belongs to the guanylate kinase family.</text>
</comment>
<reference evidence="7" key="2">
    <citation type="journal article" date="2021" name="PeerJ">
        <title>Extensive microbial diversity within the chicken gut microbiome revealed by metagenomics and culture.</title>
        <authorList>
            <person name="Gilroy R."/>
            <person name="Ravi A."/>
            <person name="Getino M."/>
            <person name="Pursley I."/>
            <person name="Horton D.L."/>
            <person name="Alikhan N.F."/>
            <person name="Baker D."/>
            <person name="Gharbi K."/>
            <person name="Hall N."/>
            <person name="Watson M."/>
            <person name="Adriaenssens E.M."/>
            <person name="Foster-Nyarko E."/>
            <person name="Jarju S."/>
            <person name="Secka A."/>
            <person name="Antonio M."/>
            <person name="Oren A."/>
            <person name="Chaudhuri R.R."/>
            <person name="La Ragione R."/>
            <person name="Hildebrand F."/>
            <person name="Pallen M.J."/>
        </authorList>
    </citation>
    <scope>NUCLEOTIDE SEQUENCE</scope>
    <source>
        <strain evidence="7">CHK186-9395</strain>
    </source>
</reference>
<comment type="function">
    <text evidence="1">Essential for recycling GMP and indirectly, cGMP.</text>
</comment>
<dbReference type="Gene3D" id="3.40.50.300">
    <property type="entry name" value="P-loop containing nucleotide triphosphate hydrolases"/>
    <property type="match status" value="1"/>
</dbReference>
<dbReference type="InterPro" id="IPR008145">
    <property type="entry name" value="GK/Ca_channel_bsu"/>
</dbReference>
<dbReference type="InterPro" id="IPR027417">
    <property type="entry name" value="P-loop_NTPase"/>
</dbReference>
<dbReference type="PANTHER" id="PTHR23117:SF13">
    <property type="entry name" value="GUANYLATE KINASE"/>
    <property type="match status" value="1"/>
</dbReference>